<dbReference type="SUPFAM" id="SSF102114">
    <property type="entry name" value="Radical SAM enzymes"/>
    <property type="match status" value="1"/>
</dbReference>
<dbReference type="EC" id="4.1.99.22" evidence="1 12"/>
<dbReference type="Pfam" id="PF04055">
    <property type="entry name" value="Radical_SAM"/>
    <property type="match status" value="1"/>
</dbReference>
<feature type="binding site" evidence="12">
    <location>
        <position position="265"/>
    </location>
    <ligand>
        <name>[4Fe-4S] cluster</name>
        <dbReference type="ChEBI" id="CHEBI:49883"/>
        <label>2</label>
        <note>4Fe-4S-substrate</note>
    </ligand>
</feature>
<evidence type="ECO:0000256" key="11">
    <source>
        <dbReference type="ARBA" id="ARBA00048697"/>
    </source>
</evidence>
<feature type="binding site" evidence="12">
    <location>
        <position position="57"/>
    </location>
    <ligand>
        <name>GTP</name>
        <dbReference type="ChEBI" id="CHEBI:37565"/>
    </ligand>
</feature>
<dbReference type="GO" id="GO:0061799">
    <property type="term" value="F:cyclic pyranopterin monophosphate synthase activity"/>
    <property type="evidence" value="ECO:0007669"/>
    <property type="project" value="TreeGrafter"/>
</dbReference>
<comment type="catalytic activity">
    <reaction evidence="11 12">
        <text>GTP + AH2 + S-adenosyl-L-methionine = (8S)-3',8-cyclo-7,8-dihydroguanosine 5'-triphosphate + 5'-deoxyadenosine + L-methionine + A + H(+)</text>
        <dbReference type="Rhea" id="RHEA:49576"/>
        <dbReference type="ChEBI" id="CHEBI:13193"/>
        <dbReference type="ChEBI" id="CHEBI:15378"/>
        <dbReference type="ChEBI" id="CHEBI:17319"/>
        <dbReference type="ChEBI" id="CHEBI:17499"/>
        <dbReference type="ChEBI" id="CHEBI:37565"/>
        <dbReference type="ChEBI" id="CHEBI:57844"/>
        <dbReference type="ChEBI" id="CHEBI:59789"/>
        <dbReference type="ChEBI" id="CHEBI:131766"/>
        <dbReference type="EC" id="4.1.99.22"/>
    </reaction>
</comment>
<feature type="binding site" evidence="12">
    <location>
        <position position="149"/>
    </location>
    <ligand>
        <name>GTP</name>
        <dbReference type="ChEBI" id="CHEBI:37565"/>
    </ligand>
</feature>
<dbReference type="Gene3D" id="3.20.20.70">
    <property type="entry name" value="Aldolase class I"/>
    <property type="match status" value="1"/>
</dbReference>
<feature type="binding site" evidence="12">
    <location>
        <position position="88"/>
    </location>
    <ligand>
        <name>GTP</name>
        <dbReference type="ChEBI" id="CHEBI:37565"/>
    </ligand>
</feature>
<dbReference type="NCBIfam" id="NF001199">
    <property type="entry name" value="PRK00164.2-1"/>
    <property type="match status" value="1"/>
</dbReference>
<feature type="binding site" evidence="12">
    <location>
        <position position="248"/>
    </location>
    <ligand>
        <name>[4Fe-4S] cluster</name>
        <dbReference type="ChEBI" id="CHEBI:49883"/>
        <label>2</label>
        <note>4Fe-4S-substrate</note>
    </ligand>
</feature>
<dbReference type="InterPro" id="IPR000385">
    <property type="entry name" value="MoaA_NifB_PqqE_Fe-S-bd_CS"/>
</dbReference>
<name>A0A3D8P4L7_9THEO</name>
<organism evidence="14 15">
    <name type="scientific">Ammonifex thiophilus</name>
    <dbReference type="NCBI Taxonomy" id="444093"/>
    <lineage>
        <taxon>Bacteria</taxon>
        <taxon>Bacillati</taxon>
        <taxon>Bacillota</taxon>
        <taxon>Clostridia</taxon>
        <taxon>Thermoanaerobacterales</taxon>
        <taxon>Thermoanaerobacteraceae</taxon>
        <taxon>Ammonifex</taxon>
    </lineage>
</organism>
<dbReference type="GO" id="GO:0061798">
    <property type="term" value="F:GTP 3',8'-cyclase activity"/>
    <property type="evidence" value="ECO:0007669"/>
    <property type="project" value="UniProtKB-UniRule"/>
</dbReference>
<keyword evidence="8 12" id="KW-0342">GTP-binding</keyword>
<dbReference type="SMART" id="SM00729">
    <property type="entry name" value="Elp3"/>
    <property type="match status" value="1"/>
</dbReference>
<dbReference type="NCBIfam" id="TIGR02666">
    <property type="entry name" value="moaA"/>
    <property type="match status" value="1"/>
</dbReference>
<keyword evidence="6 12" id="KW-0408">Iron</keyword>
<dbReference type="SFLD" id="SFLDG01067">
    <property type="entry name" value="SPASM/twitch_domain_containing"/>
    <property type="match status" value="1"/>
</dbReference>
<dbReference type="GO" id="GO:0051539">
    <property type="term" value="F:4 iron, 4 sulfur cluster binding"/>
    <property type="evidence" value="ECO:0007669"/>
    <property type="project" value="UniProtKB-UniRule"/>
</dbReference>
<evidence type="ECO:0000256" key="12">
    <source>
        <dbReference type="HAMAP-Rule" id="MF_01225"/>
    </source>
</evidence>
<feature type="binding site" evidence="12">
    <location>
        <position position="20"/>
    </location>
    <ligand>
        <name>S-adenosyl-L-methionine</name>
        <dbReference type="ChEBI" id="CHEBI:59789"/>
    </ligand>
</feature>
<keyword evidence="7 12" id="KW-0411">Iron-sulfur</keyword>
<dbReference type="SFLD" id="SFLDS00029">
    <property type="entry name" value="Radical_SAM"/>
    <property type="match status" value="1"/>
</dbReference>
<evidence type="ECO:0000256" key="7">
    <source>
        <dbReference type="ARBA" id="ARBA00023014"/>
    </source>
</evidence>
<dbReference type="GO" id="GO:0006777">
    <property type="term" value="P:Mo-molybdopterin cofactor biosynthetic process"/>
    <property type="evidence" value="ECO:0007669"/>
    <property type="project" value="UniProtKB-UniRule"/>
</dbReference>
<keyword evidence="9 12" id="KW-0501">Molybdenum cofactor biosynthesis</keyword>
<dbReference type="CDD" id="cd01335">
    <property type="entry name" value="Radical_SAM"/>
    <property type="match status" value="1"/>
</dbReference>
<dbReference type="CDD" id="cd21117">
    <property type="entry name" value="Twitch_MoaA"/>
    <property type="match status" value="1"/>
</dbReference>
<evidence type="ECO:0000256" key="3">
    <source>
        <dbReference type="ARBA" id="ARBA00022691"/>
    </source>
</evidence>
<comment type="subunit">
    <text evidence="12">Monomer and homodimer.</text>
</comment>
<feature type="binding site" evidence="12">
    <location>
        <begin position="253"/>
        <end position="255"/>
    </location>
    <ligand>
        <name>GTP</name>
        <dbReference type="ChEBI" id="CHEBI:37565"/>
    </ligand>
</feature>
<accession>A0A3D8P4L7</accession>
<feature type="binding site" evidence="12">
    <location>
        <position position="112"/>
    </location>
    <ligand>
        <name>S-adenosyl-L-methionine</name>
        <dbReference type="ChEBI" id="CHEBI:59789"/>
    </ligand>
</feature>
<dbReference type="InterPro" id="IPR010505">
    <property type="entry name" value="MoaA_twitch"/>
</dbReference>
<dbReference type="Proteomes" id="UP000256329">
    <property type="component" value="Unassembled WGS sequence"/>
</dbReference>
<dbReference type="InterPro" id="IPR006638">
    <property type="entry name" value="Elp3/MiaA/NifB-like_rSAM"/>
</dbReference>
<dbReference type="GO" id="GO:1904047">
    <property type="term" value="F:S-adenosyl-L-methionine binding"/>
    <property type="evidence" value="ECO:0007669"/>
    <property type="project" value="UniProtKB-UniRule"/>
</dbReference>
<feature type="binding site" evidence="12">
    <location>
        <position position="251"/>
    </location>
    <ligand>
        <name>[4Fe-4S] cluster</name>
        <dbReference type="ChEBI" id="CHEBI:49883"/>
        <label>2</label>
        <note>4Fe-4S-substrate</note>
    </ligand>
</feature>
<dbReference type="PANTHER" id="PTHR22960">
    <property type="entry name" value="MOLYBDOPTERIN COFACTOR SYNTHESIS PROTEIN A"/>
    <property type="match status" value="1"/>
</dbReference>
<dbReference type="InterPro" id="IPR013483">
    <property type="entry name" value="MoaA"/>
</dbReference>
<evidence type="ECO:0000259" key="13">
    <source>
        <dbReference type="PROSITE" id="PS51918"/>
    </source>
</evidence>
<dbReference type="InterPro" id="IPR058240">
    <property type="entry name" value="rSAM_sf"/>
</dbReference>
<dbReference type="InterPro" id="IPR007197">
    <property type="entry name" value="rSAM"/>
</dbReference>
<evidence type="ECO:0000256" key="2">
    <source>
        <dbReference type="ARBA" id="ARBA00022485"/>
    </source>
</evidence>
<evidence type="ECO:0000256" key="6">
    <source>
        <dbReference type="ARBA" id="ARBA00023004"/>
    </source>
</evidence>
<dbReference type="Pfam" id="PF06463">
    <property type="entry name" value="Mob_synth_C"/>
    <property type="match status" value="1"/>
</dbReference>
<evidence type="ECO:0000313" key="14">
    <source>
        <dbReference type="EMBL" id="RDV82879.1"/>
    </source>
</evidence>
<keyword evidence="4 12" id="KW-0479">Metal-binding</keyword>
<dbReference type="HAMAP" id="MF_01225_B">
    <property type="entry name" value="MoaA_B"/>
    <property type="match status" value="1"/>
</dbReference>
<keyword evidence="15" id="KW-1185">Reference proteome</keyword>
<dbReference type="PROSITE" id="PS01305">
    <property type="entry name" value="MOAA_NIFB_PQQE"/>
    <property type="match status" value="1"/>
</dbReference>
<feature type="binding site" evidence="12">
    <location>
        <position position="14"/>
    </location>
    <ligand>
        <name>[4Fe-4S] cluster</name>
        <dbReference type="ChEBI" id="CHEBI:49883"/>
        <label>1</label>
        <note>4Fe-4S-S-AdoMet</note>
    </ligand>
</feature>
<comment type="pathway">
    <text evidence="12">Cofactor biosynthesis; molybdopterin biosynthesis.</text>
</comment>
<feature type="binding site" evidence="12">
    <location>
        <position position="7"/>
    </location>
    <ligand>
        <name>GTP</name>
        <dbReference type="ChEBI" id="CHEBI:37565"/>
    </ligand>
</feature>
<proteinExistence type="inferred from homology"/>
<evidence type="ECO:0000256" key="1">
    <source>
        <dbReference type="ARBA" id="ARBA00012167"/>
    </source>
</evidence>
<evidence type="ECO:0000256" key="10">
    <source>
        <dbReference type="ARBA" id="ARBA00023239"/>
    </source>
</evidence>
<sequence length="316" mass="34728">MKVNYLRVSVTDRCNLRCRYCLPPEGVKTVAHAEILRFEEITRIVRAATRIGVRKVRLTGGEPLVRKNLSSLVAQLAAVEGIDDLALTTNGILLAAQARELAAAGLRRVNVSLDTLDPHRYRFITRGGELIRVWEGIELALELGLEPVKLNVVVIKGFNEDELIKLAALSLERPLHVRFIELMPFGPARAWFREAFLSAAAVRARLEKHFGPLLEVKKLQGAGPACYYRIPGAQGTVGFIAGMSGHICSRCNRLRLSATGMLHPCLFGRGEVDLKGPLRAGAGEEELVRLLAQAIVLKRSRPSSLPEIDHLSRLGG</sequence>
<dbReference type="AlphaFoldDB" id="A0A3D8P4L7"/>
<dbReference type="GO" id="GO:0005525">
    <property type="term" value="F:GTP binding"/>
    <property type="evidence" value="ECO:0007669"/>
    <property type="project" value="UniProtKB-UniRule"/>
</dbReference>
<reference evidence="14 15" key="1">
    <citation type="submission" date="2018-08" db="EMBL/GenBank/DDBJ databases">
        <title>Form III RuBisCO-mediated autotrophy in Thermodesulfobium bacteria.</title>
        <authorList>
            <person name="Toshchakov S.V."/>
            <person name="Kublanov I.V."/>
            <person name="Frolov E."/>
            <person name="Bonch-Osmolovskaya E.A."/>
            <person name="Tourova T.P."/>
            <person name="Chernych N.A."/>
            <person name="Lebedinsky A.V."/>
        </authorList>
    </citation>
    <scope>NUCLEOTIDE SEQUENCE [LARGE SCALE GENOMIC DNA]</scope>
    <source>
        <strain evidence="14 15">SR</strain>
    </source>
</reference>
<feature type="binding site" evidence="12">
    <location>
        <position position="18"/>
    </location>
    <ligand>
        <name>[4Fe-4S] cluster</name>
        <dbReference type="ChEBI" id="CHEBI:49883"/>
        <label>1</label>
        <note>4Fe-4S-S-AdoMet</note>
    </ligand>
</feature>
<comment type="similarity">
    <text evidence="12">Belongs to the radical SAM superfamily. MoaA family.</text>
</comment>
<keyword evidence="10 12" id="KW-0456">Lyase</keyword>
<dbReference type="InterPro" id="IPR040064">
    <property type="entry name" value="MoaA-like"/>
</dbReference>
<feature type="binding site" evidence="12">
    <location>
        <position position="183"/>
    </location>
    <ligand>
        <name>S-adenosyl-L-methionine</name>
        <dbReference type="ChEBI" id="CHEBI:59789"/>
    </ligand>
</feature>
<gene>
    <name evidence="12 14" type="primary">moaA</name>
    <name evidence="14" type="ORF">DXX99_06660</name>
</gene>
<evidence type="ECO:0000256" key="8">
    <source>
        <dbReference type="ARBA" id="ARBA00023134"/>
    </source>
</evidence>
<keyword evidence="2 12" id="KW-0004">4Fe-4S</keyword>
<keyword evidence="5 12" id="KW-0547">Nucleotide-binding</keyword>
<comment type="caution">
    <text evidence="14">The sequence shown here is derived from an EMBL/GenBank/DDBJ whole genome shotgun (WGS) entry which is preliminary data.</text>
</comment>
<dbReference type="GO" id="GO:0046872">
    <property type="term" value="F:metal ion binding"/>
    <property type="evidence" value="ECO:0007669"/>
    <property type="project" value="UniProtKB-KW"/>
</dbReference>
<evidence type="ECO:0000256" key="4">
    <source>
        <dbReference type="ARBA" id="ARBA00022723"/>
    </source>
</evidence>
<evidence type="ECO:0000256" key="9">
    <source>
        <dbReference type="ARBA" id="ARBA00023150"/>
    </source>
</evidence>
<dbReference type="PROSITE" id="PS51918">
    <property type="entry name" value="RADICAL_SAM"/>
    <property type="match status" value="1"/>
</dbReference>
<dbReference type="OrthoDB" id="9763993at2"/>
<feature type="binding site" evidence="12">
    <location>
        <position position="61"/>
    </location>
    <ligand>
        <name>S-adenosyl-L-methionine</name>
        <dbReference type="ChEBI" id="CHEBI:59789"/>
    </ligand>
</feature>
<evidence type="ECO:0000313" key="15">
    <source>
        <dbReference type="Proteomes" id="UP000256329"/>
    </source>
</evidence>
<comment type="function">
    <text evidence="12">Catalyzes the cyclization of GTP to (8S)-3',8-cyclo-7,8-dihydroguanosine 5'-triphosphate.</text>
</comment>
<dbReference type="InterPro" id="IPR050105">
    <property type="entry name" value="MoCo_biosynth_MoaA/MoaC"/>
</dbReference>
<feature type="binding site" evidence="12">
    <location>
        <position position="21"/>
    </location>
    <ligand>
        <name>[4Fe-4S] cluster</name>
        <dbReference type="ChEBI" id="CHEBI:49883"/>
        <label>1</label>
        <note>4Fe-4S-S-AdoMet</note>
    </ligand>
</feature>
<dbReference type="InterPro" id="IPR013785">
    <property type="entry name" value="Aldolase_TIM"/>
</dbReference>
<feature type="domain" description="Radical SAM core" evidence="13">
    <location>
        <begin position="1"/>
        <end position="213"/>
    </location>
</feature>
<dbReference type="PANTHER" id="PTHR22960:SF0">
    <property type="entry name" value="MOLYBDENUM COFACTOR BIOSYNTHESIS PROTEIN 1"/>
    <property type="match status" value="1"/>
</dbReference>
<comment type="cofactor">
    <cofactor evidence="12">
        <name>[4Fe-4S] cluster</name>
        <dbReference type="ChEBI" id="CHEBI:49883"/>
    </cofactor>
    <text evidence="12">Binds 2 [4Fe-4S] clusters. Binds 1 [4Fe-4S] cluster coordinated with 3 cysteines and an exchangeable S-adenosyl-L-methionine and 1 [4Fe-4S] cluster coordinated with 3 cysteines and the GTP-derived substrate.</text>
</comment>
<dbReference type="SFLD" id="SFLDG01386">
    <property type="entry name" value="main_SPASM_domain-containing"/>
    <property type="match status" value="1"/>
</dbReference>
<dbReference type="SFLD" id="SFLDG01383">
    <property type="entry name" value="cyclic_pyranopterin_phosphate"/>
    <property type="match status" value="1"/>
</dbReference>
<dbReference type="RefSeq" id="WP_115792721.1">
    <property type="nucleotide sequence ID" value="NZ_QSLN01000008.1"/>
</dbReference>
<dbReference type="UniPathway" id="UPA00344"/>
<dbReference type="EMBL" id="QSLN01000008">
    <property type="protein sequence ID" value="RDV82879.1"/>
    <property type="molecule type" value="Genomic_DNA"/>
</dbReference>
<protein>
    <recommendedName>
        <fullName evidence="1 12">GTP 3',8-cyclase</fullName>
        <ecNumber evidence="1 12">4.1.99.22</ecNumber>
    </recommendedName>
    <alternativeName>
        <fullName evidence="12">Molybdenum cofactor biosynthesis protein A</fullName>
    </alternativeName>
</protein>
<evidence type="ECO:0000256" key="5">
    <source>
        <dbReference type="ARBA" id="ARBA00022741"/>
    </source>
</evidence>
<keyword evidence="3 12" id="KW-0949">S-adenosyl-L-methionine</keyword>